<reference evidence="7" key="2">
    <citation type="submission" date="2020-11" db="EMBL/GenBank/DDBJ databases">
        <title>Whole genome sequencing of Colletotrichum sp.</title>
        <authorList>
            <person name="Li H."/>
        </authorList>
    </citation>
    <scope>NUCLEOTIDE SEQUENCE</scope>
    <source>
        <strain evidence="7">CkLH20</strain>
    </source>
</reference>
<dbReference type="SUPFAM" id="SSF51735">
    <property type="entry name" value="NAD(P)-binding Rossmann-fold domains"/>
    <property type="match status" value="1"/>
</dbReference>
<dbReference type="InterPro" id="IPR050418">
    <property type="entry name" value="D-iso_2-hydroxyacid_DH_PdxB"/>
</dbReference>
<reference evidence="7" key="1">
    <citation type="submission" date="2020-03" db="EMBL/GenBank/DDBJ databases">
        <authorList>
            <person name="He L."/>
        </authorList>
    </citation>
    <scope>NUCLEOTIDE SEQUENCE</scope>
    <source>
        <strain evidence="7">CkLH20</strain>
    </source>
</reference>
<dbReference type="RefSeq" id="XP_038742230.1">
    <property type="nucleotide sequence ID" value="XM_038892347.1"/>
</dbReference>
<keyword evidence="2 4" id="KW-0560">Oxidoreductase</keyword>
<evidence type="ECO:0000256" key="2">
    <source>
        <dbReference type="ARBA" id="ARBA00023002"/>
    </source>
</evidence>
<proteinExistence type="inferred from homology"/>
<gene>
    <name evidence="7" type="ORF">CkaCkLH20_09632</name>
</gene>
<evidence type="ECO:0000256" key="4">
    <source>
        <dbReference type="RuleBase" id="RU003719"/>
    </source>
</evidence>
<dbReference type="InterPro" id="IPR006139">
    <property type="entry name" value="D-isomer_2_OHA_DH_cat_dom"/>
</dbReference>
<name>A0A9P6HYI5_9PEZI</name>
<dbReference type="GO" id="GO:0051287">
    <property type="term" value="F:NAD binding"/>
    <property type="evidence" value="ECO:0007669"/>
    <property type="project" value="InterPro"/>
</dbReference>
<comment type="caution">
    <text evidence="7">The sequence shown here is derived from an EMBL/GenBank/DDBJ whole genome shotgun (WGS) entry which is preliminary data.</text>
</comment>
<dbReference type="PANTHER" id="PTHR43761:SF1">
    <property type="entry name" value="D-ISOMER SPECIFIC 2-HYDROXYACID DEHYDROGENASE CATALYTIC DOMAIN-CONTAINING PROTEIN-RELATED"/>
    <property type="match status" value="1"/>
</dbReference>
<dbReference type="CDD" id="cd05198">
    <property type="entry name" value="formate_dh_like"/>
    <property type="match status" value="1"/>
</dbReference>
<dbReference type="InterPro" id="IPR006140">
    <property type="entry name" value="D-isomer_DH_NAD-bd"/>
</dbReference>
<evidence type="ECO:0000256" key="1">
    <source>
        <dbReference type="ARBA" id="ARBA00005854"/>
    </source>
</evidence>
<accession>A0A9P6HYI5</accession>
<dbReference type="GeneID" id="62165421"/>
<feature type="domain" description="D-isomer specific 2-hydroxyacid dehydrogenase catalytic" evidence="5">
    <location>
        <begin position="40"/>
        <end position="363"/>
    </location>
</feature>
<evidence type="ECO:0000256" key="3">
    <source>
        <dbReference type="ARBA" id="ARBA00023027"/>
    </source>
</evidence>
<dbReference type="PANTHER" id="PTHR43761">
    <property type="entry name" value="D-ISOMER SPECIFIC 2-HYDROXYACID DEHYDROGENASE FAMILY PROTEIN (AFU_ORTHOLOGUE AFUA_1G13630)"/>
    <property type="match status" value="1"/>
</dbReference>
<evidence type="ECO:0000259" key="6">
    <source>
        <dbReference type="Pfam" id="PF02826"/>
    </source>
</evidence>
<dbReference type="SUPFAM" id="SSF52283">
    <property type="entry name" value="Formate/glycerate dehydrogenase catalytic domain-like"/>
    <property type="match status" value="1"/>
</dbReference>
<dbReference type="AlphaFoldDB" id="A0A9P6HYI5"/>
<dbReference type="EMBL" id="JAATWM020000035">
    <property type="protein sequence ID" value="KAF9872769.1"/>
    <property type="molecule type" value="Genomic_DNA"/>
</dbReference>
<dbReference type="Pfam" id="PF02826">
    <property type="entry name" value="2-Hacid_dh_C"/>
    <property type="match status" value="1"/>
</dbReference>
<feature type="domain" description="D-isomer specific 2-hydroxyacid dehydrogenase NAD-binding" evidence="6">
    <location>
        <begin position="174"/>
        <end position="332"/>
    </location>
</feature>
<dbReference type="InterPro" id="IPR036291">
    <property type="entry name" value="NAD(P)-bd_dom_sf"/>
</dbReference>
<keyword evidence="8" id="KW-1185">Reference proteome</keyword>
<protein>
    <submittedName>
        <fullName evidence="7">Glycerate dehydrogenase</fullName>
    </submittedName>
</protein>
<comment type="similarity">
    <text evidence="1 4">Belongs to the D-isomer specific 2-hydroxyacid dehydrogenase family.</text>
</comment>
<dbReference type="OrthoDB" id="298012at2759"/>
<organism evidence="7 8">
    <name type="scientific">Colletotrichum karsti</name>
    <dbReference type="NCBI Taxonomy" id="1095194"/>
    <lineage>
        <taxon>Eukaryota</taxon>
        <taxon>Fungi</taxon>
        <taxon>Dikarya</taxon>
        <taxon>Ascomycota</taxon>
        <taxon>Pezizomycotina</taxon>
        <taxon>Sordariomycetes</taxon>
        <taxon>Hypocreomycetidae</taxon>
        <taxon>Glomerellales</taxon>
        <taxon>Glomerellaceae</taxon>
        <taxon>Colletotrichum</taxon>
        <taxon>Colletotrichum boninense species complex</taxon>
    </lineage>
</organism>
<evidence type="ECO:0000313" key="8">
    <source>
        <dbReference type="Proteomes" id="UP000781932"/>
    </source>
</evidence>
<dbReference type="Gene3D" id="3.40.50.720">
    <property type="entry name" value="NAD(P)-binding Rossmann-like Domain"/>
    <property type="match status" value="2"/>
</dbReference>
<evidence type="ECO:0000313" key="7">
    <source>
        <dbReference type="EMBL" id="KAF9872769.1"/>
    </source>
</evidence>
<evidence type="ECO:0000259" key="5">
    <source>
        <dbReference type="Pfam" id="PF00389"/>
    </source>
</evidence>
<dbReference type="GO" id="GO:0016616">
    <property type="term" value="F:oxidoreductase activity, acting on the CH-OH group of donors, NAD or NADP as acceptor"/>
    <property type="evidence" value="ECO:0007669"/>
    <property type="project" value="InterPro"/>
</dbReference>
<dbReference type="Proteomes" id="UP000781932">
    <property type="component" value="Unassembled WGS sequence"/>
</dbReference>
<dbReference type="Pfam" id="PF00389">
    <property type="entry name" value="2-Hacid_dh"/>
    <property type="match status" value="1"/>
</dbReference>
<keyword evidence="3" id="KW-0520">NAD</keyword>
<sequence>MADPATEIEHPANLPSPTHHVIVKLETIHVAVPEIDTGALSHEVIGYEYTRPSESAVAAARVRPASILITTTVPINADTLGEAPYLKCIITETTGTNHIDLEECRRRGITVMYSPNATVEAVSEHALGFYFSTRRRLVTLHNTMMDHTPSRANPWRTTGSMSSLLLDADGRPPRTCGNEIVGMIGYGPIGQRIAQMCEALGMQVLVAARKTAPSSTPLTNGTTAAHAKARTPFDEVLRRATTLFLVVPLTPETKNLIGAEELSTMRSDAVVINVGRGGTVDERALLAALRERRLYGAATDVYEVEPAGSGEDSVLLGEEARGVNLTLTPHLAWCADQTRVNIRRVVGENVRGFVRGEKGGNVVLDMR</sequence>